<evidence type="ECO:0000256" key="1">
    <source>
        <dbReference type="SAM" id="Phobius"/>
    </source>
</evidence>
<protein>
    <submittedName>
        <fullName evidence="2">Uncharacterized protein</fullName>
    </submittedName>
</protein>
<keyword evidence="1" id="KW-0812">Transmembrane</keyword>
<feature type="transmembrane region" description="Helical" evidence="1">
    <location>
        <begin position="276"/>
        <end position="294"/>
    </location>
</feature>
<accession>A0A1I0U7H0</accession>
<keyword evidence="1" id="KW-1133">Transmembrane helix</keyword>
<keyword evidence="3" id="KW-1185">Reference proteome</keyword>
<name>A0A1I0U7H0_9SPHI</name>
<proteinExistence type="predicted"/>
<feature type="transmembrane region" description="Helical" evidence="1">
    <location>
        <begin position="238"/>
        <end position="256"/>
    </location>
</feature>
<feature type="transmembrane region" description="Helical" evidence="1">
    <location>
        <begin position="214"/>
        <end position="232"/>
    </location>
</feature>
<evidence type="ECO:0000313" key="2">
    <source>
        <dbReference type="EMBL" id="SFA59964.1"/>
    </source>
</evidence>
<reference evidence="3" key="1">
    <citation type="submission" date="2016-10" db="EMBL/GenBank/DDBJ databases">
        <authorList>
            <person name="Varghese N."/>
            <person name="Submissions S."/>
        </authorList>
    </citation>
    <scope>NUCLEOTIDE SEQUENCE [LARGE SCALE GENOMIC DNA]</scope>
    <source>
        <strain evidence="3">DSM 18130</strain>
    </source>
</reference>
<dbReference type="EMBL" id="FOJM01000024">
    <property type="protein sequence ID" value="SFA59964.1"/>
    <property type="molecule type" value="Genomic_DNA"/>
</dbReference>
<keyword evidence="1" id="KW-0472">Membrane</keyword>
<dbReference type="STRING" id="332999.SAMN04488511_12445"/>
<dbReference type="AlphaFoldDB" id="A0A1I0U7H0"/>
<feature type="transmembrane region" description="Helical" evidence="1">
    <location>
        <begin position="104"/>
        <end position="119"/>
    </location>
</feature>
<feature type="transmembrane region" description="Helical" evidence="1">
    <location>
        <begin position="15"/>
        <end position="35"/>
    </location>
</feature>
<dbReference type="Proteomes" id="UP000198836">
    <property type="component" value="Unassembled WGS sequence"/>
</dbReference>
<gene>
    <name evidence="2" type="ORF">SAMN04488511_12445</name>
</gene>
<feature type="transmembrane region" description="Helical" evidence="1">
    <location>
        <begin position="180"/>
        <end position="202"/>
    </location>
</feature>
<feature type="transmembrane region" description="Helical" evidence="1">
    <location>
        <begin position="140"/>
        <end position="160"/>
    </location>
</feature>
<evidence type="ECO:0000313" key="3">
    <source>
        <dbReference type="Proteomes" id="UP000198836"/>
    </source>
</evidence>
<dbReference type="RefSeq" id="WP_090987901.1">
    <property type="nucleotide sequence ID" value="NZ_FOJM01000024.1"/>
</dbReference>
<dbReference type="OrthoDB" id="235490at2"/>
<organism evidence="2 3">
    <name type="scientific">Pedobacter suwonensis</name>
    <dbReference type="NCBI Taxonomy" id="332999"/>
    <lineage>
        <taxon>Bacteria</taxon>
        <taxon>Pseudomonadati</taxon>
        <taxon>Bacteroidota</taxon>
        <taxon>Sphingobacteriia</taxon>
        <taxon>Sphingobacteriales</taxon>
        <taxon>Sphingobacteriaceae</taxon>
        <taxon>Pedobacter</taxon>
    </lineage>
</organism>
<feature type="transmembrane region" description="Helical" evidence="1">
    <location>
        <begin position="47"/>
        <end position="67"/>
    </location>
</feature>
<feature type="transmembrane region" description="Helical" evidence="1">
    <location>
        <begin position="79"/>
        <end position="98"/>
    </location>
</feature>
<sequence length="354" mass="41593">MPHHNQNQPWLNSRVSDTVFILSPSFVSLLLVFLFPSQFQNTEGIPITYWVFLIVFIDVAHVYSTLYRTYFNPVNFKKQYALLTAIPLSCYIVGIIIYRFDGLWFWRILAYLAVYHFIRQQYGFMRLYSRNEKVSPAERLVDKVAIYTATLYPLLFWHLSTARHFNWFIEGDFFSFKNDALLKGSEIVYMAIIAIYLVKELLTTIKRKWMNIPRNLIVIGTFLSWYFGIVYFNGDMAFTTLNVISHGIPYMALIWFFEKIKINKTTIKSKIMTLSFTKWGICYFLIILISLAYLEEGLWDGLVWREHLSVFKPFSTLPQIGSSELLSLIVPLLALPQATHYVLDGFIWKAKNKF</sequence>